<dbReference type="Gene3D" id="1.25.40.10">
    <property type="entry name" value="Tetratricopeptide repeat domain"/>
    <property type="match status" value="1"/>
</dbReference>
<dbReference type="HOGENOM" id="CLU_389010_0_0_1"/>
<dbReference type="Proteomes" id="UP000009022">
    <property type="component" value="Unassembled WGS sequence"/>
</dbReference>
<evidence type="ECO:0000256" key="1">
    <source>
        <dbReference type="ARBA" id="ARBA00023254"/>
    </source>
</evidence>
<dbReference type="InterPro" id="IPR013940">
    <property type="entry name" value="Spo22/ZIP4/TEX11"/>
</dbReference>
<dbReference type="GeneID" id="6753577"/>
<keyword evidence="4" id="KW-1185">Reference proteome</keyword>
<protein>
    <recommendedName>
        <fullName evidence="2">Protein ZIP4 homolog</fullName>
    </recommendedName>
</protein>
<dbReference type="PANTHER" id="PTHR38487">
    <property type="entry name" value="TESTIS EXPRESSED 11"/>
    <property type="match status" value="1"/>
</dbReference>
<evidence type="ECO:0000313" key="4">
    <source>
        <dbReference type="Proteomes" id="UP000009022"/>
    </source>
</evidence>
<dbReference type="RefSeq" id="XP_002112364.1">
    <property type="nucleotide sequence ID" value="XM_002112328.1"/>
</dbReference>
<name>B3RXR1_TRIAD</name>
<gene>
    <name evidence="3" type="ORF">TRIADDRAFT_56298</name>
</gene>
<evidence type="ECO:0000313" key="3">
    <source>
        <dbReference type="EMBL" id="EDV24474.1"/>
    </source>
</evidence>
<dbReference type="PANTHER" id="PTHR38487:SF1">
    <property type="entry name" value="PROTEIN ZIP4 HOMOLOG"/>
    <property type="match status" value="1"/>
</dbReference>
<dbReference type="Pfam" id="PF08631">
    <property type="entry name" value="SPO22"/>
    <property type="match status" value="1"/>
</dbReference>
<dbReference type="PhylomeDB" id="B3RXR1"/>
<dbReference type="OrthoDB" id="65716at2759"/>
<dbReference type="CTD" id="6753577"/>
<proteinExistence type="predicted"/>
<evidence type="ECO:0000256" key="2">
    <source>
        <dbReference type="ARBA" id="ARBA00031845"/>
    </source>
</evidence>
<dbReference type="STRING" id="10228.B3RXR1"/>
<dbReference type="KEGG" id="tad:TRIADDRAFT_56298"/>
<dbReference type="GO" id="GO:0051321">
    <property type="term" value="P:meiotic cell cycle"/>
    <property type="evidence" value="ECO:0007669"/>
    <property type="project" value="UniProtKB-KW"/>
</dbReference>
<dbReference type="EMBL" id="DS985245">
    <property type="protein sequence ID" value="EDV24474.1"/>
    <property type="molecule type" value="Genomic_DNA"/>
</dbReference>
<sequence length="710" mass="82035">MSLVAKAGNLPNDTKIKLRSEACQLMIYSLMKLPIDISVAKETLQVALRNETRSREMLDLAAELYLKYKSKTSCGLNNPKDGVSYYLEFLSEAMLIYCSICENALAKRQFDQAFDYFAKAENIKKDLPCLGKKLVAISYNFGVDMFDSQNYKQSVKWLQKSRYLAKYLYDLEGSKKARILRLLANAYIHWDIEEYYEMAWNAVAVELAFNLPDMTINMGLSFLELVKSHDNLYTVANAILRMLCIRFDSSMKVIMVKIALLERLINGGELHEAKQLVEGLVEEQNKKNKITSQMLKKLKFLLQNQAYQFYQAGKFSEATEWYNFCLHLAKESEMELILSLLINLSCCHIMRKEFNEAQKAVDKGKNIQPSCPFMYYLEAKIGLMANDSEKVMNALSDLVNLEVNKKEDKFGLVCVILQISMKQNSLDVVGKALHYLTASNSLDYQNLIVLLKFYIMLLLKANWRIRDCCENIIYCFDEAHKIMLNSLSSQKVNLSNDAVWFMKAAWNMALKNRKLATVEQLNRYFVLSYQRRMLVSITEIGTKFFQNRRILTKLNDDFDKSMKNLTILMLLYEIEAFAKLDDLENLMKPLDTLLDLSLDVPVLSHIAAIMRTFDLSEKYVIPQLKILDCIYRLCLPNENDNDKFKSLCILQRSILTSLIDKNFTDINISDLLWSKLKQFLDVVIKRRKAAATLYLKFISEHVPDMGTLPT</sequence>
<organism evidence="3 4">
    <name type="scientific">Trichoplax adhaerens</name>
    <name type="common">Trichoplax reptans</name>
    <dbReference type="NCBI Taxonomy" id="10228"/>
    <lineage>
        <taxon>Eukaryota</taxon>
        <taxon>Metazoa</taxon>
        <taxon>Placozoa</taxon>
        <taxon>Uniplacotomia</taxon>
        <taxon>Trichoplacea</taxon>
        <taxon>Trichoplacidae</taxon>
        <taxon>Trichoplax</taxon>
    </lineage>
</organism>
<dbReference type="FunCoup" id="B3RXR1">
    <property type="interactions" value="6"/>
</dbReference>
<accession>B3RXR1</accession>
<dbReference type="InParanoid" id="B3RXR1"/>
<reference evidence="3 4" key="1">
    <citation type="journal article" date="2008" name="Nature">
        <title>The Trichoplax genome and the nature of placozoans.</title>
        <authorList>
            <person name="Srivastava M."/>
            <person name="Begovic E."/>
            <person name="Chapman J."/>
            <person name="Putnam N.H."/>
            <person name="Hellsten U."/>
            <person name="Kawashima T."/>
            <person name="Kuo A."/>
            <person name="Mitros T."/>
            <person name="Salamov A."/>
            <person name="Carpenter M.L."/>
            <person name="Signorovitch A.Y."/>
            <person name="Moreno M.A."/>
            <person name="Kamm K."/>
            <person name="Grimwood J."/>
            <person name="Schmutz J."/>
            <person name="Shapiro H."/>
            <person name="Grigoriev I.V."/>
            <person name="Buss L.W."/>
            <person name="Schierwater B."/>
            <person name="Dellaporta S.L."/>
            <person name="Rokhsar D.S."/>
        </authorList>
    </citation>
    <scope>NUCLEOTIDE SEQUENCE [LARGE SCALE GENOMIC DNA]</scope>
    <source>
        <strain evidence="3 4">Grell-BS-1999</strain>
    </source>
</reference>
<keyword evidence="1" id="KW-0469">Meiosis</keyword>
<dbReference type="InterPro" id="IPR011990">
    <property type="entry name" value="TPR-like_helical_dom_sf"/>
</dbReference>
<dbReference type="eggNOG" id="KOG4814">
    <property type="taxonomic scope" value="Eukaryota"/>
</dbReference>
<dbReference type="AlphaFoldDB" id="B3RXR1"/>
<dbReference type="SUPFAM" id="SSF48452">
    <property type="entry name" value="TPR-like"/>
    <property type="match status" value="1"/>
</dbReference>